<name>A0A6D2JGG1_9BRAS</name>
<evidence type="ECO:0000313" key="2">
    <source>
        <dbReference type="EMBL" id="CAA7036003.1"/>
    </source>
</evidence>
<accession>A0A6D2JGG1</accession>
<dbReference type="GO" id="GO:0004540">
    <property type="term" value="F:RNA nuclease activity"/>
    <property type="evidence" value="ECO:0007669"/>
    <property type="project" value="InterPro"/>
</dbReference>
<gene>
    <name evidence="2" type="ORF">MERR_LOCUS23238</name>
</gene>
<dbReference type="InterPro" id="IPR024768">
    <property type="entry name" value="Marf1"/>
</dbReference>
<dbReference type="GO" id="GO:0010468">
    <property type="term" value="P:regulation of gene expression"/>
    <property type="evidence" value="ECO:0007669"/>
    <property type="project" value="InterPro"/>
</dbReference>
<dbReference type="PANTHER" id="PTHR14379:SF59">
    <property type="entry name" value="NYN DOMAIN-CONTAINING PROTEIN"/>
    <property type="match status" value="1"/>
</dbReference>
<dbReference type="Proteomes" id="UP000467841">
    <property type="component" value="Unassembled WGS sequence"/>
</dbReference>
<dbReference type="Pfam" id="PF01936">
    <property type="entry name" value="NYN"/>
    <property type="match status" value="1"/>
</dbReference>
<dbReference type="OrthoDB" id="1073369at2759"/>
<dbReference type="InterPro" id="IPR021139">
    <property type="entry name" value="NYN"/>
</dbReference>
<reference evidence="2" key="1">
    <citation type="submission" date="2020-01" db="EMBL/GenBank/DDBJ databases">
        <authorList>
            <person name="Mishra B."/>
        </authorList>
    </citation>
    <scope>NUCLEOTIDE SEQUENCE [LARGE SCALE GENOMIC DNA]</scope>
</reference>
<organism evidence="2 3">
    <name type="scientific">Microthlaspi erraticum</name>
    <dbReference type="NCBI Taxonomy" id="1685480"/>
    <lineage>
        <taxon>Eukaryota</taxon>
        <taxon>Viridiplantae</taxon>
        <taxon>Streptophyta</taxon>
        <taxon>Embryophyta</taxon>
        <taxon>Tracheophyta</taxon>
        <taxon>Spermatophyta</taxon>
        <taxon>Magnoliopsida</taxon>
        <taxon>eudicotyledons</taxon>
        <taxon>Gunneridae</taxon>
        <taxon>Pentapetalae</taxon>
        <taxon>rosids</taxon>
        <taxon>malvids</taxon>
        <taxon>Brassicales</taxon>
        <taxon>Brassicaceae</taxon>
        <taxon>Coluteocarpeae</taxon>
        <taxon>Microthlaspi</taxon>
    </lineage>
</organism>
<proteinExistence type="predicted"/>
<comment type="caution">
    <text evidence="2">The sequence shown here is derived from an EMBL/GenBank/DDBJ whole genome shotgun (WGS) entry which is preliminary data.</text>
</comment>
<sequence length="159" mass="18527">MASVFWDVEDFPFPAGWRPDEIYEKIESAFSEKGVEGEMSVWAYVDDKEGSWGGDFLRKNTWESSIYFLPGGKNKSARSDRMLHDIHLWAMDSPAPADLILVSGKVKKDKGFTRRLRGLDMRNYRVFLITPRETTVAPAKSSCEWPKFTIRWRIRFRPE</sequence>
<dbReference type="AlphaFoldDB" id="A0A6D2JGG1"/>
<evidence type="ECO:0000259" key="1">
    <source>
        <dbReference type="Pfam" id="PF01936"/>
    </source>
</evidence>
<dbReference type="GO" id="GO:0005777">
    <property type="term" value="C:peroxisome"/>
    <property type="evidence" value="ECO:0007669"/>
    <property type="project" value="InterPro"/>
</dbReference>
<keyword evidence="3" id="KW-1185">Reference proteome</keyword>
<dbReference type="PANTHER" id="PTHR14379">
    <property type="entry name" value="LIMKAIN B LKAP"/>
    <property type="match status" value="1"/>
</dbReference>
<dbReference type="EMBL" id="CACVBM020001163">
    <property type="protein sequence ID" value="CAA7036003.1"/>
    <property type="molecule type" value="Genomic_DNA"/>
</dbReference>
<dbReference type="CDD" id="cd10910">
    <property type="entry name" value="PIN_limkain_b1_N_like"/>
    <property type="match status" value="1"/>
</dbReference>
<feature type="domain" description="NYN" evidence="1">
    <location>
        <begin position="3"/>
        <end position="143"/>
    </location>
</feature>
<evidence type="ECO:0000313" key="3">
    <source>
        <dbReference type="Proteomes" id="UP000467841"/>
    </source>
</evidence>
<protein>
    <recommendedName>
        <fullName evidence="1">NYN domain-containing protein</fullName>
    </recommendedName>
</protein>